<dbReference type="OrthoDB" id="3252838at2"/>
<dbReference type="EMBL" id="QUBR01000001">
    <property type="protein sequence ID" value="REK73441.1"/>
    <property type="molecule type" value="Genomic_DNA"/>
</dbReference>
<dbReference type="Gene3D" id="3.40.50.300">
    <property type="entry name" value="P-loop containing nucleotide triphosphate hydrolases"/>
    <property type="match status" value="1"/>
</dbReference>
<proteinExistence type="predicted"/>
<dbReference type="Pfam" id="PF26563">
    <property type="entry name" value="Rv3660c_N"/>
    <property type="match status" value="1"/>
</dbReference>
<dbReference type="SUPFAM" id="SSF52540">
    <property type="entry name" value="P-loop containing nucleoside triphosphate hydrolases"/>
    <property type="match status" value="1"/>
</dbReference>
<evidence type="ECO:0000313" key="3">
    <source>
        <dbReference type="EMBL" id="REK73441.1"/>
    </source>
</evidence>
<dbReference type="GO" id="GO:0051782">
    <property type="term" value="P:negative regulation of cell division"/>
    <property type="evidence" value="ECO:0007669"/>
    <property type="project" value="TreeGrafter"/>
</dbReference>
<dbReference type="InterPro" id="IPR027417">
    <property type="entry name" value="P-loop_NTPase"/>
</dbReference>
<sequence>MTRSSTPVTSPGGPTLIASGDEQLVDDALRWCAAVGSVPERADDVAAVRRSWRTAAAVLVGDDLVAPLARAALPRREHVVVVARDPERSWPSAIDVGAVAVCTPADEQRVVELLSSALDGSGEACVVSVIGGVGGAGASTFAVALGLQAARRSLQPLVVDADPLGGGLELLTGTERAGGVRWDDFGSTKGRLDAASLADVLPARGGVSQLVWSRDSSRQVPGSWSEVVSAAVRGFDLVVVDVPRHLGDTGAELVGRSVLTLVMVPEEIAAVAAARQVLAAVSPRAPAVALVSVARPAGIGVGAVEEALGMPALTRVRPDRRVRPAVDQGRGPGRSRSLRRAAGTVLDAVGLESP</sequence>
<dbReference type="NCBIfam" id="TIGR03815">
    <property type="entry name" value="CpaE_hom_Actino"/>
    <property type="match status" value="1"/>
</dbReference>
<dbReference type="PANTHER" id="PTHR43384">
    <property type="entry name" value="SEPTUM SITE-DETERMINING PROTEIN MIND HOMOLOG, CHLOROPLASTIC-RELATED"/>
    <property type="match status" value="1"/>
</dbReference>
<dbReference type="InterPro" id="IPR022521">
    <property type="entry name" value="Rv3660c"/>
</dbReference>
<comment type="caution">
    <text evidence="3">The sequence shown here is derived from an EMBL/GenBank/DDBJ whole genome shotgun (WGS) entry which is preliminary data.</text>
</comment>
<dbReference type="GO" id="GO:0005524">
    <property type="term" value="F:ATP binding"/>
    <property type="evidence" value="ECO:0007669"/>
    <property type="project" value="TreeGrafter"/>
</dbReference>
<accession>A0A371PBW7</accession>
<dbReference type="GO" id="GO:0005829">
    <property type="term" value="C:cytosol"/>
    <property type="evidence" value="ECO:0007669"/>
    <property type="project" value="TreeGrafter"/>
</dbReference>
<feature type="domain" description="Rv3660c-like CheY-like N-terminal" evidence="2">
    <location>
        <begin position="20"/>
        <end position="120"/>
    </location>
</feature>
<name>A0A371PBW7_9ACTN</name>
<protein>
    <submittedName>
        <fullName evidence="3">Septum formation initiator</fullName>
    </submittedName>
</protein>
<dbReference type="RefSeq" id="WP_119703553.1">
    <property type="nucleotide sequence ID" value="NZ_JBHSOI010000001.1"/>
</dbReference>
<dbReference type="InterPro" id="IPR059050">
    <property type="entry name" value="Rv3660c_N"/>
</dbReference>
<dbReference type="AlphaFoldDB" id="A0A371PBW7"/>
<keyword evidence="4" id="KW-1185">Reference proteome</keyword>
<feature type="region of interest" description="Disordered" evidence="1">
    <location>
        <begin position="319"/>
        <end position="339"/>
    </location>
</feature>
<dbReference type="PANTHER" id="PTHR43384:SF11">
    <property type="entry name" value="SEPTUM SITE DETERMINING PROTEIN"/>
    <property type="match status" value="1"/>
</dbReference>
<gene>
    <name evidence="3" type="ORF">DX116_07800</name>
</gene>
<evidence type="ECO:0000256" key="1">
    <source>
        <dbReference type="SAM" id="MobiDB-lite"/>
    </source>
</evidence>
<dbReference type="GO" id="GO:0009898">
    <property type="term" value="C:cytoplasmic side of plasma membrane"/>
    <property type="evidence" value="ECO:0007669"/>
    <property type="project" value="TreeGrafter"/>
</dbReference>
<dbReference type="GO" id="GO:0016887">
    <property type="term" value="F:ATP hydrolysis activity"/>
    <property type="evidence" value="ECO:0007669"/>
    <property type="project" value="TreeGrafter"/>
</dbReference>
<dbReference type="Proteomes" id="UP000265581">
    <property type="component" value="Unassembled WGS sequence"/>
</dbReference>
<evidence type="ECO:0000259" key="2">
    <source>
        <dbReference type="Pfam" id="PF26563"/>
    </source>
</evidence>
<evidence type="ECO:0000313" key="4">
    <source>
        <dbReference type="Proteomes" id="UP000265581"/>
    </source>
</evidence>
<dbReference type="InterPro" id="IPR050625">
    <property type="entry name" value="ParA/MinD_ATPase"/>
</dbReference>
<organism evidence="3 4">
    <name type="scientific">Aeromicrobium endophyticum</name>
    <dbReference type="NCBI Taxonomy" id="2292704"/>
    <lineage>
        <taxon>Bacteria</taxon>
        <taxon>Bacillati</taxon>
        <taxon>Actinomycetota</taxon>
        <taxon>Actinomycetes</taxon>
        <taxon>Propionibacteriales</taxon>
        <taxon>Nocardioidaceae</taxon>
        <taxon>Aeromicrobium</taxon>
    </lineage>
</organism>
<reference evidence="3 4" key="1">
    <citation type="submission" date="2018-08" db="EMBL/GenBank/DDBJ databases">
        <title>Aeromicrobium sp. M2KJ-4, whole genome shotgun sequence.</title>
        <authorList>
            <person name="Tuo L."/>
        </authorList>
    </citation>
    <scope>NUCLEOTIDE SEQUENCE [LARGE SCALE GENOMIC DNA]</scope>
    <source>
        <strain evidence="3 4">M2KJ-4</strain>
    </source>
</reference>